<dbReference type="KEGG" id="dli:dnl_39280"/>
<dbReference type="Pfam" id="PF00015">
    <property type="entry name" value="MCPsignal"/>
    <property type="match status" value="1"/>
</dbReference>
<accession>A0A975B9R3</accession>
<evidence type="ECO:0000313" key="8">
    <source>
        <dbReference type="Proteomes" id="UP000663720"/>
    </source>
</evidence>
<dbReference type="InterPro" id="IPR051310">
    <property type="entry name" value="MCP_chemotaxis"/>
</dbReference>
<evidence type="ECO:0000256" key="1">
    <source>
        <dbReference type="ARBA" id="ARBA00022500"/>
    </source>
</evidence>
<dbReference type="Proteomes" id="UP000663720">
    <property type="component" value="Chromosome"/>
</dbReference>
<dbReference type="GO" id="GO:0004888">
    <property type="term" value="F:transmembrane signaling receptor activity"/>
    <property type="evidence" value="ECO:0007669"/>
    <property type="project" value="InterPro"/>
</dbReference>
<dbReference type="InterPro" id="IPR004090">
    <property type="entry name" value="Chemotax_Me-accpt_rcpt"/>
</dbReference>
<organism evidence="7 8">
    <name type="scientific">Desulfonema limicola</name>
    <dbReference type="NCBI Taxonomy" id="45656"/>
    <lineage>
        <taxon>Bacteria</taxon>
        <taxon>Pseudomonadati</taxon>
        <taxon>Thermodesulfobacteriota</taxon>
        <taxon>Desulfobacteria</taxon>
        <taxon>Desulfobacterales</taxon>
        <taxon>Desulfococcaceae</taxon>
        <taxon>Desulfonema</taxon>
    </lineage>
</organism>
<dbReference type="GO" id="GO:0006935">
    <property type="term" value="P:chemotaxis"/>
    <property type="evidence" value="ECO:0007669"/>
    <property type="project" value="UniProtKB-KW"/>
</dbReference>
<feature type="compositionally biased region" description="Acidic residues" evidence="4">
    <location>
        <begin position="665"/>
        <end position="675"/>
    </location>
</feature>
<dbReference type="EMBL" id="CP061799">
    <property type="protein sequence ID" value="QTA81589.1"/>
    <property type="molecule type" value="Genomic_DNA"/>
</dbReference>
<evidence type="ECO:0000259" key="6">
    <source>
        <dbReference type="PROSITE" id="PS50111"/>
    </source>
</evidence>
<protein>
    <submittedName>
        <fullName evidence="7">Methyl-accepting chemotaxis protein domain-containing protein</fullName>
    </submittedName>
</protein>
<keyword evidence="5" id="KW-0472">Membrane</keyword>
<dbReference type="PROSITE" id="PS50111">
    <property type="entry name" value="CHEMOTAXIS_TRANSDUC_2"/>
    <property type="match status" value="1"/>
</dbReference>
<evidence type="ECO:0000256" key="4">
    <source>
        <dbReference type="SAM" id="MobiDB-lite"/>
    </source>
</evidence>
<evidence type="ECO:0000256" key="5">
    <source>
        <dbReference type="SAM" id="Phobius"/>
    </source>
</evidence>
<dbReference type="RefSeq" id="WP_207687608.1">
    <property type="nucleotide sequence ID" value="NZ_CP061799.1"/>
</dbReference>
<name>A0A975B9R3_9BACT</name>
<keyword evidence="5" id="KW-1133">Transmembrane helix</keyword>
<evidence type="ECO:0000256" key="2">
    <source>
        <dbReference type="ARBA" id="ARBA00029447"/>
    </source>
</evidence>
<feature type="region of interest" description="Disordered" evidence="4">
    <location>
        <begin position="621"/>
        <end position="675"/>
    </location>
</feature>
<feature type="compositionally biased region" description="Basic and acidic residues" evidence="4">
    <location>
        <begin position="621"/>
        <end position="647"/>
    </location>
</feature>
<feature type="domain" description="Methyl-accepting transducer" evidence="6">
    <location>
        <begin position="354"/>
        <end position="583"/>
    </location>
</feature>
<feature type="transmembrane region" description="Helical" evidence="5">
    <location>
        <begin position="313"/>
        <end position="336"/>
    </location>
</feature>
<dbReference type="PANTHER" id="PTHR43531">
    <property type="entry name" value="PROTEIN ICFG"/>
    <property type="match status" value="1"/>
</dbReference>
<dbReference type="PRINTS" id="PR00260">
    <property type="entry name" value="CHEMTRNSDUCR"/>
</dbReference>
<keyword evidence="8" id="KW-1185">Reference proteome</keyword>
<keyword evidence="3" id="KW-0807">Transducer</keyword>
<feature type="compositionally biased region" description="Polar residues" evidence="4">
    <location>
        <begin position="369"/>
        <end position="381"/>
    </location>
</feature>
<evidence type="ECO:0000256" key="3">
    <source>
        <dbReference type="PROSITE-ProRule" id="PRU00284"/>
    </source>
</evidence>
<reference evidence="7" key="1">
    <citation type="journal article" date="2021" name="Microb. Physiol.">
        <title>Proteogenomic Insights into the Physiology of Marine, Sulfate-Reducing, Filamentous Desulfonema limicola and Desulfonema magnum.</title>
        <authorList>
            <person name="Schnaars V."/>
            <person name="Wohlbrand L."/>
            <person name="Scheve S."/>
            <person name="Hinrichs C."/>
            <person name="Reinhardt R."/>
            <person name="Rabus R."/>
        </authorList>
    </citation>
    <scope>NUCLEOTIDE SEQUENCE</scope>
    <source>
        <strain evidence="7">5ac10</strain>
    </source>
</reference>
<feature type="region of interest" description="Disordered" evidence="4">
    <location>
        <begin position="369"/>
        <end position="411"/>
    </location>
</feature>
<feature type="compositionally biased region" description="Basic and acidic residues" evidence="4">
    <location>
        <begin position="654"/>
        <end position="663"/>
    </location>
</feature>
<evidence type="ECO:0000313" key="7">
    <source>
        <dbReference type="EMBL" id="QTA81589.1"/>
    </source>
</evidence>
<dbReference type="GO" id="GO:0007165">
    <property type="term" value="P:signal transduction"/>
    <property type="evidence" value="ECO:0007669"/>
    <property type="project" value="UniProtKB-KW"/>
</dbReference>
<keyword evidence="5" id="KW-0812">Transmembrane</keyword>
<dbReference type="SUPFAM" id="SSF58104">
    <property type="entry name" value="Methyl-accepting chemotaxis protein (MCP) signaling domain"/>
    <property type="match status" value="1"/>
</dbReference>
<dbReference type="SMART" id="SM00283">
    <property type="entry name" value="MA"/>
    <property type="match status" value="1"/>
</dbReference>
<dbReference type="InterPro" id="IPR004089">
    <property type="entry name" value="MCPsignal_dom"/>
</dbReference>
<sequence>MKNRQIGLGKKIRAGFGSLILIMVIFGAASIWNMYKIRTGSSVLSKEYIPMIVTAKQLDKYANDTFISMLSYGFSEDKKAYENGLENLAKVNQYIKQAHDLAEVSDYLEPLMPTIQDTREALLEYQALINETEKRFVSIVSDRDMLDNSGVKFIENAAAFKSYQEDTMKKEILNNIPHEKLEERLQKISLTNDLIYHGNNAHSIIYKSLALHKPELAGNSKHCFELMEKIYQELLSITHREANLEKITISKTANQEYKQAMTNYLSHWLELEELGKQRALKADEILSNTEKIAMFVIEETKNFSVKTNNSTSYGFYFMCIGIFISVIAGILVSAFVTRIIIKPINSIIEGLDQGAEVLSSASDQISTASQSLAEGSSQQAASVEETSSSMEQMSSMTQQNANNAKQADRLMSESRKVIQHTSHSMNDLVDSMTKINKASEKTSKIIKTIDELSFQTNLLALNAAIEAARAGEAGAGFAVVADEVKSLAMRSAGAAKETSVLIEETVERIKAGSLVVEKAMGAFSEVDDISAKAGDLVGEIAAASDDQARGIEQVNRGVAEMDKVIQQNAANAQETSSASEQLLFQAGKMKEFVAALVLIIKGGKGGKDDLSKNKIMAEIKPEKRDQRNKTVELTKKHFTQDKHKSRDINAQSKNHYEKTRPEEIIPFDEDDFSEF</sequence>
<feature type="compositionally biased region" description="Low complexity" evidence="4">
    <location>
        <begin position="384"/>
        <end position="399"/>
    </location>
</feature>
<comment type="similarity">
    <text evidence="2">Belongs to the methyl-accepting chemotaxis (MCP) protein family.</text>
</comment>
<proteinExistence type="inferred from homology"/>
<dbReference type="AlphaFoldDB" id="A0A975B9R3"/>
<dbReference type="PANTHER" id="PTHR43531:SF11">
    <property type="entry name" value="METHYL-ACCEPTING CHEMOTAXIS PROTEIN 3"/>
    <property type="match status" value="1"/>
</dbReference>
<dbReference type="Gene3D" id="1.10.287.950">
    <property type="entry name" value="Methyl-accepting chemotaxis protein"/>
    <property type="match status" value="1"/>
</dbReference>
<feature type="transmembrane region" description="Helical" evidence="5">
    <location>
        <begin position="12"/>
        <end position="35"/>
    </location>
</feature>
<gene>
    <name evidence="7" type="ORF">dnl_39280</name>
</gene>
<keyword evidence="1" id="KW-0145">Chemotaxis</keyword>
<dbReference type="GO" id="GO:0005886">
    <property type="term" value="C:plasma membrane"/>
    <property type="evidence" value="ECO:0007669"/>
    <property type="project" value="TreeGrafter"/>
</dbReference>